<dbReference type="InterPro" id="IPR003717">
    <property type="entry name" value="RecO"/>
</dbReference>
<dbReference type="EMBL" id="JBHUPC010000013">
    <property type="protein sequence ID" value="MFD2892127.1"/>
    <property type="molecule type" value="Genomic_DNA"/>
</dbReference>
<dbReference type="Pfam" id="PF02565">
    <property type="entry name" value="RecO_C"/>
    <property type="match status" value="1"/>
</dbReference>
<evidence type="ECO:0000313" key="7">
    <source>
        <dbReference type="Proteomes" id="UP001597534"/>
    </source>
</evidence>
<comment type="function">
    <text evidence="4">Involved in DNA repair and RecF pathway recombination.</text>
</comment>
<keyword evidence="3 4" id="KW-0234">DNA repair</keyword>
<dbReference type="RefSeq" id="WP_379811758.1">
    <property type="nucleotide sequence ID" value="NZ_JBHUPC010000013.1"/>
</dbReference>
<dbReference type="NCBIfam" id="TIGR00613">
    <property type="entry name" value="reco"/>
    <property type="match status" value="1"/>
</dbReference>
<comment type="similarity">
    <text evidence="4">Belongs to the RecO family.</text>
</comment>
<evidence type="ECO:0000259" key="5">
    <source>
        <dbReference type="Pfam" id="PF11967"/>
    </source>
</evidence>
<dbReference type="InterPro" id="IPR022572">
    <property type="entry name" value="DNA_rep/recomb_RecO_N"/>
</dbReference>
<protein>
    <recommendedName>
        <fullName evidence="4">DNA repair protein RecO</fullName>
    </recommendedName>
    <alternativeName>
        <fullName evidence="4">Recombination protein O</fullName>
    </alternativeName>
</protein>
<evidence type="ECO:0000256" key="1">
    <source>
        <dbReference type="ARBA" id="ARBA00022763"/>
    </source>
</evidence>
<evidence type="ECO:0000313" key="6">
    <source>
        <dbReference type="EMBL" id="MFD2892127.1"/>
    </source>
</evidence>
<keyword evidence="1 4" id="KW-0227">DNA damage</keyword>
<evidence type="ECO:0000256" key="2">
    <source>
        <dbReference type="ARBA" id="ARBA00023172"/>
    </source>
</evidence>
<keyword evidence="7" id="KW-1185">Reference proteome</keyword>
<dbReference type="HAMAP" id="MF_00201">
    <property type="entry name" value="RecO"/>
    <property type="match status" value="1"/>
</dbReference>
<evidence type="ECO:0000256" key="3">
    <source>
        <dbReference type="ARBA" id="ARBA00023204"/>
    </source>
</evidence>
<dbReference type="Gene3D" id="2.40.50.140">
    <property type="entry name" value="Nucleic acid-binding proteins"/>
    <property type="match status" value="1"/>
</dbReference>
<comment type="caution">
    <text evidence="6">The sequence shown here is derived from an EMBL/GenBank/DDBJ whole genome shotgun (WGS) entry which is preliminary data.</text>
</comment>
<dbReference type="Pfam" id="PF11967">
    <property type="entry name" value="RecO_N"/>
    <property type="match status" value="1"/>
</dbReference>
<dbReference type="SUPFAM" id="SSF57863">
    <property type="entry name" value="ArfGap/RecO-like zinc finger"/>
    <property type="match status" value="1"/>
</dbReference>
<reference evidence="7" key="1">
    <citation type="journal article" date="2019" name="Int. J. Syst. Evol. Microbiol.">
        <title>The Global Catalogue of Microorganisms (GCM) 10K type strain sequencing project: providing services to taxonomists for standard genome sequencing and annotation.</title>
        <authorList>
            <consortium name="The Broad Institute Genomics Platform"/>
            <consortium name="The Broad Institute Genome Sequencing Center for Infectious Disease"/>
            <person name="Wu L."/>
            <person name="Ma J."/>
        </authorList>
    </citation>
    <scope>NUCLEOTIDE SEQUENCE [LARGE SCALE GENOMIC DNA]</scope>
    <source>
        <strain evidence="7">KCTC 22671</strain>
    </source>
</reference>
<dbReference type="Proteomes" id="UP001597534">
    <property type="component" value="Unassembled WGS sequence"/>
</dbReference>
<accession>A0ABW5YMJ1</accession>
<gene>
    <name evidence="4 6" type="primary">recO</name>
    <name evidence="6" type="ORF">ACFS5J_08905</name>
</gene>
<keyword evidence="2 4" id="KW-0233">DNA recombination</keyword>
<feature type="domain" description="DNA replication/recombination mediator RecO N-terminal" evidence="5">
    <location>
        <begin position="1"/>
        <end position="82"/>
    </location>
</feature>
<organism evidence="6 7">
    <name type="scientific">Flavobacterium chuncheonense</name>
    <dbReference type="NCBI Taxonomy" id="2026653"/>
    <lineage>
        <taxon>Bacteria</taxon>
        <taxon>Pseudomonadati</taxon>
        <taxon>Bacteroidota</taxon>
        <taxon>Flavobacteriia</taxon>
        <taxon>Flavobacteriales</taxon>
        <taxon>Flavobacteriaceae</taxon>
        <taxon>Flavobacterium</taxon>
    </lineage>
</organism>
<dbReference type="SUPFAM" id="SSF50249">
    <property type="entry name" value="Nucleic acid-binding proteins"/>
    <property type="match status" value="1"/>
</dbReference>
<dbReference type="PANTHER" id="PTHR33991">
    <property type="entry name" value="DNA REPAIR PROTEIN RECO"/>
    <property type="match status" value="1"/>
</dbReference>
<evidence type="ECO:0000256" key="4">
    <source>
        <dbReference type="HAMAP-Rule" id="MF_00201"/>
    </source>
</evidence>
<proteinExistence type="inferred from homology"/>
<sequence>MLVKTKAIVLSSLKYQEKSLIVKCLTFSDGIKSYFVNNAFTGKNNKQRVAFFQPMTQLEIEANHKNKGVLERFKEVKISHSYRTIHADIVKTTIVLFLSEMLHHAIKEEGKNEDLFEFLETAFLWLDHHDEIANFHIIILLQITKYLGFYPQNDSEEFSFFDISEGVFVESQALSCLSSDETMLFKKLMCLKFDDDQRIFSGNQRQLLLKILIDYYSFNIEGFRKPKSLDVLREVFA</sequence>
<dbReference type="InterPro" id="IPR012340">
    <property type="entry name" value="NA-bd_OB-fold"/>
</dbReference>
<name>A0ABW5YMJ1_9FLAO</name>
<dbReference type="PANTHER" id="PTHR33991:SF1">
    <property type="entry name" value="DNA REPAIR PROTEIN RECO"/>
    <property type="match status" value="1"/>
</dbReference>
<dbReference type="InterPro" id="IPR037278">
    <property type="entry name" value="ARFGAP/RecO"/>
</dbReference>